<evidence type="ECO:0000313" key="1">
    <source>
        <dbReference type="EMBL" id="JAD69550.1"/>
    </source>
</evidence>
<dbReference type="AlphaFoldDB" id="A0A0A9C813"/>
<sequence>MSSPTTLDPDYCCDEVGRTKHYFAHIQLLSFIHFQQCEACLINGLITHKPDSEAGQSRNCHDGVGERIPQEAAVLA</sequence>
<proteinExistence type="predicted"/>
<organism evidence="1">
    <name type="scientific">Arundo donax</name>
    <name type="common">Giant reed</name>
    <name type="synonym">Donax arundinaceus</name>
    <dbReference type="NCBI Taxonomy" id="35708"/>
    <lineage>
        <taxon>Eukaryota</taxon>
        <taxon>Viridiplantae</taxon>
        <taxon>Streptophyta</taxon>
        <taxon>Embryophyta</taxon>
        <taxon>Tracheophyta</taxon>
        <taxon>Spermatophyta</taxon>
        <taxon>Magnoliopsida</taxon>
        <taxon>Liliopsida</taxon>
        <taxon>Poales</taxon>
        <taxon>Poaceae</taxon>
        <taxon>PACMAD clade</taxon>
        <taxon>Arundinoideae</taxon>
        <taxon>Arundineae</taxon>
        <taxon>Arundo</taxon>
    </lineage>
</organism>
<name>A0A0A9C813_ARUDO</name>
<reference evidence="1" key="2">
    <citation type="journal article" date="2015" name="Data Brief">
        <title>Shoot transcriptome of the giant reed, Arundo donax.</title>
        <authorList>
            <person name="Barrero R.A."/>
            <person name="Guerrero F.D."/>
            <person name="Moolhuijzen P."/>
            <person name="Goolsby J.A."/>
            <person name="Tidwell J."/>
            <person name="Bellgard S.E."/>
            <person name="Bellgard M.I."/>
        </authorList>
    </citation>
    <scope>NUCLEOTIDE SEQUENCE</scope>
    <source>
        <tissue evidence="1">Shoot tissue taken approximately 20 cm above the soil surface</tissue>
    </source>
</reference>
<dbReference type="EMBL" id="GBRH01228345">
    <property type="protein sequence ID" value="JAD69550.1"/>
    <property type="molecule type" value="Transcribed_RNA"/>
</dbReference>
<accession>A0A0A9C813</accession>
<reference evidence="1" key="1">
    <citation type="submission" date="2014-09" db="EMBL/GenBank/DDBJ databases">
        <authorList>
            <person name="Magalhaes I.L.F."/>
            <person name="Oliveira U."/>
            <person name="Santos F.R."/>
            <person name="Vidigal T.H.D.A."/>
            <person name="Brescovit A.D."/>
            <person name="Santos A.J."/>
        </authorList>
    </citation>
    <scope>NUCLEOTIDE SEQUENCE</scope>
    <source>
        <tissue evidence="1">Shoot tissue taken approximately 20 cm above the soil surface</tissue>
    </source>
</reference>
<protein>
    <submittedName>
        <fullName evidence="1">Uncharacterized protein</fullName>
    </submittedName>
</protein>